<proteinExistence type="predicted"/>
<sequence length="81" mass="9360">MLRSVSAESEPEADSRVHRFFLSIAVFNSLLSNFARFLPIIKFEREPFYALHTQQIAHKRLNIKQYKQEIITFGGGKGCET</sequence>
<dbReference type="AlphaFoldDB" id="A0A371IH59"/>
<accession>A0A371IH59</accession>
<feature type="non-terminal residue" evidence="1">
    <location>
        <position position="1"/>
    </location>
</feature>
<keyword evidence="2" id="KW-1185">Reference proteome</keyword>
<evidence type="ECO:0000313" key="2">
    <source>
        <dbReference type="Proteomes" id="UP000257109"/>
    </source>
</evidence>
<dbReference type="EMBL" id="QJKJ01000077">
    <property type="protein sequence ID" value="RDY14402.1"/>
    <property type="molecule type" value="Genomic_DNA"/>
</dbReference>
<evidence type="ECO:0000313" key="1">
    <source>
        <dbReference type="EMBL" id="RDY14402.1"/>
    </source>
</evidence>
<organism evidence="1 2">
    <name type="scientific">Mucuna pruriens</name>
    <name type="common">Velvet bean</name>
    <name type="synonym">Dolichos pruriens</name>
    <dbReference type="NCBI Taxonomy" id="157652"/>
    <lineage>
        <taxon>Eukaryota</taxon>
        <taxon>Viridiplantae</taxon>
        <taxon>Streptophyta</taxon>
        <taxon>Embryophyta</taxon>
        <taxon>Tracheophyta</taxon>
        <taxon>Spermatophyta</taxon>
        <taxon>Magnoliopsida</taxon>
        <taxon>eudicotyledons</taxon>
        <taxon>Gunneridae</taxon>
        <taxon>Pentapetalae</taxon>
        <taxon>rosids</taxon>
        <taxon>fabids</taxon>
        <taxon>Fabales</taxon>
        <taxon>Fabaceae</taxon>
        <taxon>Papilionoideae</taxon>
        <taxon>50 kb inversion clade</taxon>
        <taxon>NPAAA clade</taxon>
        <taxon>indigoferoid/millettioid clade</taxon>
        <taxon>Phaseoleae</taxon>
        <taxon>Mucuna</taxon>
    </lineage>
</organism>
<reference evidence="1" key="1">
    <citation type="submission" date="2018-05" db="EMBL/GenBank/DDBJ databases">
        <title>Draft genome of Mucuna pruriens seed.</title>
        <authorList>
            <person name="Nnadi N.E."/>
            <person name="Vos R."/>
            <person name="Hasami M.H."/>
            <person name="Devisetty U.K."/>
            <person name="Aguiy J.C."/>
        </authorList>
    </citation>
    <scope>NUCLEOTIDE SEQUENCE [LARGE SCALE GENOMIC DNA]</scope>
    <source>
        <strain evidence="1">JCA_2017</strain>
    </source>
</reference>
<protein>
    <submittedName>
        <fullName evidence="1">Uncharacterized protein</fullName>
    </submittedName>
</protein>
<comment type="caution">
    <text evidence="1">The sequence shown here is derived from an EMBL/GenBank/DDBJ whole genome shotgun (WGS) entry which is preliminary data.</text>
</comment>
<name>A0A371IH59_MUCPR</name>
<dbReference type="Proteomes" id="UP000257109">
    <property type="component" value="Unassembled WGS sequence"/>
</dbReference>
<gene>
    <name evidence="1" type="ORF">CR513_00543</name>
</gene>